<proteinExistence type="inferred from homology"/>
<reference evidence="5 6" key="1">
    <citation type="submission" date="2015-07" db="EMBL/GenBank/DDBJ databases">
        <title>Draft genome sequence of the Amantichitinum ursilacus IGB-41, a new chitin-degrading bacterium.</title>
        <authorList>
            <person name="Kirstahler P."/>
            <person name="Guenther M."/>
            <person name="Grumaz C."/>
            <person name="Rupp S."/>
            <person name="Zibek S."/>
            <person name="Sohn K."/>
        </authorList>
    </citation>
    <scope>NUCLEOTIDE SEQUENCE [LARGE SCALE GENOMIC DNA]</scope>
    <source>
        <strain evidence="5 6">IGB-41</strain>
    </source>
</reference>
<dbReference type="SUPFAM" id="SSF160246">
    <property type="entry name" value="EspE N-terminal domain-like"/>
    <property type="match status" value="1"/>
</dbReference>
<keyword evidence="2" id="KW-0547">Nucleotide-binding</keyword>
<accession>A0A0N1JTS1</accession>
<dbReference type="InterPro" id="IPR027417">
    <property type="entry name" value="P-loop_NTPase"/>
</dbReference>
<dbReference type="InterPro" id="IPR037257">
    <property type="entry name" value="T2SS_E_N_sf"/>
</dbReference>
<feature type="domain" description="Bacterial type II secretion system protein E" evidence="4">
    <location>
        <begin position="367"/>
        <end position="381"/>
    </location>
</feature>
<dbReference type="SMART" id="SM00382">
    <property type="entry name" value="AAA"/>
    <property type="match status" value="1"/>
</dbReference>
<organism evidence="5 6">
    <name type="scientific">Amantichitinum ursilacus</name>
    <dbReference type="NCBI Taxonomy" id="857265"/>
    <lineage>
        <taxon>Bacteria</taxon>
        <taxon>Pseudomonadati</taxon>
        <taxon>Pseudomonadota</taxon>
        <taxon>Betaproteobacteria</taxon>
        <taxon>Neisseriales</taxon>
        <taxon>Chitinibacteraceae</taxon>
        <taxon>Amantichitinum</taxon>
    </lineage>
</organism>
<evidence type="ECO:0000313" key="5">
    <source>
        <dbReference type="EMBL" id="KPC55345.1"/>
    </source>
</evidence>
<dbReference type="STRING" id="857265.WG78_01770"/>
<keyword evidence="6" id="KW-1185">Reference proteome</keyword>
<sequence length="549" mass="59322">MTAKVSDSAITWSQRIAAARAESRSGGGTVLDALLRHWPDRPEALSAALQTHAGVLCVDEAQPWSLHPQLRDLAVARTSRAVPVIGLDSSVVIVAADPWDDRAIKAVQRHIGAAAPALAVTEELLQRLLEMSASSSVSGTGASLRADAAGRPADHSVGGPVVSFVEAAIARAVQAGASDIHFECDRNGLTVKHRLDGVMQRFARMDGHGAAQEVISRIKVLGQLDITERRLPQDGRFRYESKDTAMDLRVSIMPSIHGEDAVLRLLDKAQFKAAATGISMESLGFDAGRSRLIRTMAREPNGMMLVTGPTGSGKTTTLYAVLSEINTGLEKIITIEDPVEYELEGVLQIPVNERKGLTFAKGLRSILRHDPDQILVGEIRDAETAEIAVQASLTGHQVFTTVHANNVADIMGRFKHFGIDMFGFTSALNGVIVQRLVRHLCPLCARQEPIDEAQRAIFERAEINPPDTVPVAVGCDACHGYGYTGRFVLTEVHQINDDFRDLVMSNASLSALKQHFRAQQVMPLAVAGLYRVLAGETTLEELQRVVGAL</sequence>
<protein>
    <submittedName>
        <fullName evidence="5">Putative type II secretion system protein E</fullName>
    </submittedName>
</protein>
<dbReference type="InterPro" id="IPR001482">
    <property type="entry name" value="T2SS/T4SS_dom"/>
</dbReference>
<dbReference type="Gene3D" id="3.30.450.90">
    <property type="match status" value="1"/>
</dbReference>
<dbReference type="CDD" id="cd01129">
    <property type="entry name" value="PulE-GspE-like"/>
    <property type="match status" value="1"/>
</dbReference>
<dbReference type="Pfam" id="PF00437">
    <property type="entry name" value="T2SSE"/>
    <property type="match status" value="1"/>
</dbReference>
<comment type="similarity">
    <text evidence="1">Belongs to the GSP E family.</text>
</comment>
<dbReference type="PROSITE" id="PS00662">
    <property type="entry name" value="T2SP_E"/>
    <property type="match status" value="1"/>
</dbReference>
<evidence type="ECO:0000259" key="4">
    <source>
        <dbReference type="PROSITE" id="PS00662"/>
    </source>
</evidence>
<dbReference type="OrthoDB" id="5790493at2"/>
<dbReference type="PANTHER" id="PTHR30258:SF1">
    <property type="entry name" value="PROTEIN TRANSPORT PROTEIN HOFB HOMOLOG"/>
    <property type="match status" value="1"/>
</dbReference>
<evidence type="ECO:0000256" key="2">
    <source>
        <dbReference type="ARBA" id="ARBA00022741"/>
    </source>
</evidence>
<dbReference type="PANTHER" id="PTHR30258">
    <property type="entry name" value="TYPE II SECRETION SYSTEM PROTEIN GSPE-RELATED"/>
    <property type="match status" value="1"/>
</dbReference>
<name>A0A0N1JTS1_9NEIS</name>
<dbReference type="SUPFAM" id="SSF52540">
    <property type="entry name" value="P-loop containing nucleoside triphosphate hydrolases"/>
    <property type="match status" value="1"/>
</dbReference>
<dbReference type="PATRIC" id="fig|857265.3.peg.370"/>
<evidence type="ECO:0000256" key="3">
    <source>
        <dbReference type="ARBA" id="ARBA00022840"/>
    </source>
</evidence>
<dbReference type="EMBL" id="LAQT01000001">
    <property type="protein sequence ID" value="KPC55345.1"/>
    <property type="molecule type" value="Genomic_DNA"/>
</dbReference>
<dbReference type="Gene3D" id="3.40.50.300">
    <property type="entry name" value="P-loop containing nucleotide triphosphate hydrolases"/>
    <property type="match status" value="1"/>
</dbReference>
<dbReference type="Proteomes" id="UP000037939">
    <property type="component" value="Unassembled WGS sequence"/>
</dbReference>
<gene>
    <name evidence="5" type="primary">gspE_1</name>
    <name evidence="5" type="ORF">WG78_01770</name>
</gene>
<dbReference type="GO" id="GO:0005886">
    <property type="term" value="C:plasma membrane"/>
    <property type="evidence" value="ECO:0007669"/>
    <property type="project" value="TreeGrafter"/>
</dbReference>
<keyword evidence="3" id="KW-0067">ATP-binding</keyword>
<evidence type="ECO:0000313" key="6">
    <source>
        <dbReference type="Proteomes" id="UP000037939"/>
    </source>
</evidence>
<dbReference type="GO" id="GO:0005524">
    <property type="term" value="F:ATP binding"/>
    <property type="evidence" value="ECO:0007669"/>
    <property type="project" value="UniProtKB-KW"/>
</dbReference>
<dbReference type="AlphaFoldDB" id="A0A0N1JTS1"/>
<evidence type="ECO:0000256" key="1">
    <source>
        <dbReference type="ARBA" id="ARBA00006611"/>
    </source>
</evidence>
<dbReference type="InterPro" id="IPR003593">
    <property type="entry name" value="AAA+_ATPase"/>
</dbReference>
<dbReference type="GO" id="GO:0016887">
    <property type="term" value="F:ATP hydrolysis activity"/>
    <property type="evidence" value="ECO:0007669"/>
    <property type="project" value="TreeGrafter"/>
</dbReference>
<comment type="caution">
    <text evidence="5">The sequence shown here is derived from an EMBL/GenBank/DDBJ whole genome shotgun (WGS) entry which is preliminary data.</text>
</comment>